<dbReference type="GO" id="GO:0006351">
    <property type="term" value="P:DNA-templated transcription"/>
    <property type="evidence" value="ECO:0007669"/>
    <property type="project" value="InterPro"/>
</dbReference>
<evidence type="ECO:0000256" key="1">
    <source>
        <dbReference type="ARBA" id="ARBA00022723"/>
    </source>
</evidence>
<dbReference type="GO" id="GO:0000981">
    <property type="term" value="F:DNA-binding transcription factor activity, RNA polymerase II-specific"/>
    <property type="evidence" value="ECO:0007669"/>
    <property type="project" value="InterPro"/>
</dbReference>
<dbReference type="SMART" id="SM00906">
    <property type="entry name" value="Fungal_trans"/>
    <property type="match status" value="1"/>
</dbReference>
<keyword evidence="2" id="KW-0805">Transcription regulation</keyword>
<dbReference type="Pfam" id="PF00172">
    <property type="entry name" value="Zn_clus"/>
    <property type="match status" value="1"/>
</dbReference>
<keyword evidence="1" id="KW-0479">Metal-binding</keyword>
<keyword evidence="5" id="KW-0539">Nucleus</keyword>
<dbReference type="STRING" id="5539.A0A3E2GVA3"/>
<dbReference type="EMBL" id="NCSJ02000381">
    <property type="protein sequence ID" value="RFU24957.1"/>
    <property type="molecule type" value="Genomic_DNA"/>
</dbReference>
<feature type="compositionally biased region" description="Polar residues" evidence="6">
    <location>
        <begin position="241"/>
        <end position="257"/>
    </location>
</feature>
<dbReference type="PANTHER" id="PTHR47424">
    <property type="entry name" value="REGULATORY PROTEIN GAL4"/>
    <property type="match status" value="1"/>
</dbReference>
<accession>A0A3E2GVA3</accession>
<keyword evidence="7" id="KW-0812">Transmembrane</keyword>
<keyword evidence="4" id="KW-0804">Transcription</keyword>
<dbReference type="CDD" id="cd00067">
    <property type="entry name" value="GAL4"/>
    <property type="match status" value="1"/>
</dbReference>
<dbReference type="InterPro" id="IPR051127">
    <property type="entry name" value="Fungal_SecMet_Regulators"/>
</dbReference>
<dbReference type="SUPFAM" id="SSF57701">
    <property type="entry name" value="Zn2/Cys6 DNA-binding domain"/>
    <property type="match status" value="1"/>
</dbReference>
<keyword evidence="10" id="KW-1185">Reference proteome</keyword>
<dbReference type="GO" id="GO:0000978">
    <property type="term" value="F:RNA polymerase II cis-regulatory region sequence-specific DNA binding"/>
    <property type="evidence" value="ECO:0007669"/>
    <property type="project" value="TreeGrafter"/>
</dbReference>
<dbReference type="GO" id="GO:0008270">
    <property type="term" value="F:zinc ion binding"/>
    <property type="evidence" value="ECO:0007669"/>
    <property type="project" value="InterPro"/>
</dbReference>
<dbReference type="InterPro" id="IPR001138">
    <property type="entry name" value="Zn2Cys6_DnaBD"/>
</dbReference>
<evidence type="ECO:0000259" key="8">
    <source>
        <dbReference type="PROSITE" id="PS50048"/>
    </source>
</evidence>
<evidence type="ECO:0000256" key="4">
    <source>
        <dbReference type="ARBA" id="ARBA00023163"/>
    </source>
</evidence>
<evidence type="ECO:0000256" key="3">
    <source>
        <dbReference type="ARBA" id="ARBA00023125"/>
    </source>
</evidence>
<keyword evidence="3" id="KW-0238">DNA-binding</keyword>
<dbReference type="GO" id="GO:0000435">
    <property type="term" value="P:positive regulation of transcription from RNA polymerase II promoter by galactose"/>
    <property type="evidence" value="ECO:0007669"/>
    <property type="project" value="TreeGrafter"/>
</dbReference>
<dbReference type="PANTHER" id="PTHR47424:SF3">
    <property type="entry name" value="REGULATORY PROTEIN GAL4"/>
    <property type="match status" value="1"/>
</dbReference>
<keyword evidence="7" id="KW-0472">Membrane</keyword>
<feature type="non-terminal residue" evidence="9">
    <location>
        <position position="1"/>
    </location>
</feature>
<dbReference type="OMA" id="WTIHGLA"/>
<dbReference type="Pfam" id="PF04082">
    <property type="entry name" value="Fungal_trans"/>
    <property type="match status" value="1"/>
</dbReference>
<dbReference type="InterPro" id="IPR007219">
    <property type="entry name" value="XnlR_reg_dom"/>
</dbReference>
<dbReference type="GO" id="GO:0005634">
    <property type="term" value="C:nucleus"/>
    <property type="evidence" value="ECO:0007669"/>
    <property type="project" value="TreeGrafter"/>
</dbReference>
<dbReference type="InterPro" id="IPR036864">
    <property type="entry name" value="Zn2-C6_fun-type_DNA-bd_sf"/>
</dbReference>
<dbReference type="SMART" id="SM00066">
    <property type="entry name" value="GAL4"/>
    <property type="match status" value="1"/>
</dbReference>
<dbReference type="AlphaFoldDB" id="A0A3E2GVA3"/>
<sequence length="834" mass="91157">MENSGSVMETQDHGGIDQGDDTELTIHVNGGQQSGSDNIHTHSRKETLDSGAAFACNNGQSPENKEPPSKRRRVALACSVCRARKSRCDGIRPKCSLCVELGFECQYQQSATASNVIIGKEYLSLIENRLKLVENRLSSLENDRGRNITPDGSSIAGATAVVLNGSSDLSRLETASLRDDNLDNADAAEDSIDAMGAVSFAQEEDCAFFGPSSNIAFLRHLSRAVARLGHASRPWRPSPADPNSSRMSSGFFNISRPSTPPNTKPAKSLTEKINIYALPSYDLSCELLGQYFSNTGLLFPYIHQASFMATFEQASKNGFKGVRRTWLALLNIVFAHAVAHTSDPKLIAKGDWSSALRRTTEAEIYCRRASGLCSEQIINGTGISIEVGKLIEELSGILGEDSDMKVVQLLLLEGQYLQSTQRSVQTWTTHGLAVRAAFQLGLHSSDLAKVFSPLEQEIRKKTWYGCVILDRTLSMTFGRPPAIPESYIQLDLPVPYSILQQPSAVVEKVESLSGYFFTGTINNIACSDNSNAVDTVARVYGIETQLSEWQRGLPPEMKLIVVEDLSASRLPSEHDPTGQMWTELRLRFILTLRYTNIRILLHRPVLVKFLDGAENPQDNQDTTLLQQVGANSIQIALRSAKEIIRLVHAVIQSPAGSRKRGLLGAWWFSLYYAFNAALVLVMCILIFIDQNTANSPSNALLPDSTQDIIVHLGMAIEALRELDDDNRMVARCRDYLEQLVQVVQALAVGQGLVAQPSDWGAGLLSNSSAFETLNGGGGDSSLLHDGVTGLVNGVSRNKHSPLGMELGEFMLDGDLDFLSNQLFGFNRNPSGGMI</sequence>
<keyword evidence="7" id="KW-1133">Transmembrane helix</keyword>
<organism evidence="9 10">
    <name type="scientific">Scytalidium lignicola</name>
    <name type="common">Hyphomycete</name>
    <dbReference type="NCBI Taxonomy" id="5539"/>
    <lineage>
        <taxon>Eukaryota</taxon>
        <taxon>Fungi</taxon>
        <taxon>Dikarya</taxon>
        <taxon>Ascomycota</taxon>
        <taxon>Pezizomycotina</taxon>
        <taxon>Leotiomycetes</taxon>
        <taxon>Leotiomycetes incertae sedis</taxon>
        <taxon>Scytalidium</taxon>
    </lineage>
</organism>
<gene>
    <name evidence="9" type="ORF">B7463_g11376</name>
</gene>
<feature type="region of interest" description="Disordered" evidence="6">
    <location>
        <begin position="232"/>
        <end position="266"/>
    </location>
</feature>
<dbReference type="Proteomes" id="UP000258309">
    <property type="component" value="Unassembled WGS sequence"/>
</dbReference>
<evidence type="ECO:0000256" key="2">
    <source>
        <dbReference type="ARBA" id="ARBA00023015"/>
    </source>
</evidence>
<feature type="non-terminal residue" evidence="9">
    <location>
        <position position="834"/>
    </location>
</feature>
<reference evidence="9 10" key="1">
    <citation type="submission" date="2018-05" db="EMBL/GenBank/DDBJ databases">
        <title>Draft genome sequence of Scytalidium lignicola DSM 105466, a ubiquitous saprotrophic fungus.</title>
        <authorList>
            <person name="Buettner E."/>
            <person name="Gebauer A.M."/>
            <person name="Hofrichter M."/>
            <person name="Liers C."/>
            <person name="Kellner H."/>
        </authorList>
    </citation>
    <scope>NUCLEOTIDE SEQUENCE [LARGE SCALE GENOMIC DNA]</scope>
    <source>
        <strain evidence="9 10">DSM 105466</strain>
    </source>
</reference>
<evidence type="ECO:0000256" key="5">
    <source>
        <dbReference type="ARBA" id="ARBA00023242"/>
    </source>
</evidence>
<feature type="region of interest" description="Disordered" evidence="6">
    <location>
        <begin position="1"/>
        <end position="44"/>
    </location>
</feature>
<name>A0A3E2GVA3_SCYLI</name>
<dbReference type="OrthoDB" id="3364175at2759"/>
<dbReference type="CDD" id="cd12148">
    <property type="entry name" value="fungal_TF_MHR"/>
    <property type="match status" value="1"/>
</dbReference>
<dbReference type="PROSITE" id="PS50048">
    <property type="entry name" value="ZN2_CY6_FUNGAL_2"/>
    <property type="match status" value="1"/>
</dbReference>
<proteinExistence type="predicted"/>
<feature type="transmembrane region" description="Helical" evidence="7">
    <location>
        <begin position="666"/>
        <end position="688"/>
    </location>
</feature>
<dbReference type="Gene3D" id="4.10.240.10">
    <property type="entry name" value="Zn(2)-C6 fungal-type DNA-binding domain"/>
    <property type="match status" value="1"/>
</dbReference>
<evidence type="ECO:0000256" key="7">
    <source>
        <dbReference type="SAM" id="Phobius"/>
    </source>
</evidence>
<evidence type="ECO:0000313" key="10">
    <source>
        <dbReference type="Proteomes" id="UP000258309"/>
    </source>
</evidence>
<protein>
    <recommendedName>
        <fullName evidence="8">Zn(2)-C6 fungal-type domain-containing protein</fullName>
    </recommendedName>
</protein>
<feature type="domain" description="Zn(2)-C6 fungal-type" evidence="8">
    <location>
        <begin position="77"/>
        <end position="107"/>
    </location>
</feature>
<evidence type="ECO:0000256" key="6">
    <source>
        <dbReference type="SAM" id="MobiDB-lite"/>
    </source>
</evidence>
<dbReference type="PROSITE" id="PS00463">
    <property type="entry name" value="ZN2_CY6_FUNGAL_1"/>
    <property type="match status" value="1"/>
</dbReference>
<comment type="caution">
    <text evidence="9">The sequence shown here is derived from an EMBL/GenBank/DDBJ whole genome shotgun (WGS) entry which is preliminary data.</text>
</comment>
<evidence type="ECO:0000313" key="9">
    <source>
        <dbReference type="EMBL" id="RFU24957.1"/>
    </source>
</evidence>